<gene>
    <name evidence="17" type="ORF">DFQ27_001327</name>
</gene>
<dbReference type="Gene3D" id="1.10.10.10">
    <property type="entry name" value="Winged helix-like DNA-binding domain superfamily/Winged helix DNA-binding domain"/>
    <property type="match status" value="1"/>
</dbReference>
<dbReference type="InterPro" id="IPR036420">
    <property type="entry name" value="BRCT_dom_sf"/>
</dbReference>
<dbReference type="Pfam" id="PF00249">
    <property type="entry name" value="Myb_DNA-binding"/>
    <property type="match status" value="1"/>
</dbReference>
<evidence type="ECO:0000256" key="4">
    <source>
        <dbReference type="ARBA" id="ARBA00023015"/>
    </source>
</evidence>
<dbReference type="PROSITE" id="PS50934">
    <property type="entry name" value="SWIRM"/>
    <property type="match status" value="1"/>
</dbReference>
<keyword evidence="9" id="KW-0175">Coiled coil</keyword>
<dbReference type="InterPro" id="IPR032450">
    <property type="entry name" value="SMARCC_N"/>
</dbReference>
<dbReference type="EMBL" id="JAAAJB010000143">
    <property type="protein sequence ID" value="KAG0264250.1"/>
    <property type="molecule type" value="Genomic_DNA"/>
</dbReference>
<dbReference type="InterPro" id="IPR007526">
    <property type="entry name" value="SWIRM"/>
</dbReference>
<dbReference type="SMART" id="SM00291">
    <property type="entry name" value="ZnF_ZZ"/>
    <property type="match status" value="1"/>
</dbReference>
<protein>
    <submittedName>
        <fullName evidence="17">Uncharacterized protein</fullName>
    </submittedName>
</protein>
<feature type="domain" description="SWIRM" evidence="14">
    <location>
        <begin position="453"/>
        <end position="550"/>
    </location>
</feature>
<dbReference type="Pfam" id="PF16496">
    <property type="entry name" value="SWIRM-assoc_2"/>
    <property type="match status" value="1"/>
</dbReference>
<dbReference type="InterPro" id="IPR001005">
    <property type="entry name" value="SANT/Myb"/>
</dbReference>
<accession>A0A9P6QAG8</accession>
<dbReference type="Pfam" id="PF00569">
    <property type="entry name" value="ZZ"/>
    <property type="match status" value="1"/>
</dbReference>
<proteinExistence type="predicted"/>
<feature type="domain" description="Chromo" evidence="16">
    <location>
        <begin position="1"/>
        <end position="283"/>
    </location>
</feature>
<dbReference type="PROSITE" id="PS50172">
    <property type="entry name" value="BRCT"/>
    <property type="match status" value="1"/>
</dbReference>
<feature type="compositionally biased region" description="Basic and acidic residues" evidence="10">
    <location>
        <begin position="388"/>
        <end position="415"/>
    </location>
</feature>
<feature type="compositionally biased region" description="Basic and acidic residues" evidence="10">
    <location>
        <begin position="866"/>
        <end position="885"/>
    </location>
</feature>
<evidence type="ECO:0000256" key="7">
    <source>
        <dbReference type="ARBA" id="ARBA00023242"/>
    </source>
</evidence>
<evidence type="ECO:0000256" key="6">
    <source>
        <dbReference type="ARBA" id="ARBA00023163"/>
    </source>
</evidence>
<keyword evidence="2 8" id="KW-0863">Zinc-finger</keyword>
<evidence type="ECO:0000259" key="16">
    <source>
        <dbReference type="PROSITE" id="PS52032"/>
    </source>
</evidence>
<feature type="compositionally biased region" description="Basic and acidic residues" evidence="10">
    <location>
        <begin position="367"/>
        <end position="376"/>
    </location>
</feature>
<reference evidence="17" key="1">
    <citation type="journal article" date="2020" name="Fungal Divers.">
        <title>Resolving the Mortierellaceae phylogeny through synthesis of multi-gene phylogenetics and phylogenomics.</title>
        <authorList>
            <person name="Vandepol N."/>
            <person name="Liber J."/>
            <person name="Desiro A."/>
            <person name="Na H."/>
            <person name="Kennedy M."/>
            <person name="Barry K."/>
            <person name="Grigoriev I.V."/>
            <person name="Miller A.N."/>
            <person name="O'Donnell K."/>
            <person name="Stajich J.E."/>
            <person name="Bonito G."/>
        </authorList>
    </citation>
    <scope>NUCLEOTIDE SEQUENCE</scope>
    <source>
        <strain evidence="17">BC1065</strain>
    </source>
</reference>
<dbReference type="PROSITE" id="PS50135">
    <property type="entry name" value="ZF_ZZ_2"/>
    <property type="match status" value="1"/>
</dbReference>
<dbReference type="Gene3D" id="1.10.10.60">
    <property type="entry name" value="Homeodomain-like"/>
    <property type="match status" value="1"/>
</dbReference>
<feature type="compositionally biased region" description="Low complexity" evidence="10">
    <location>
        <begin position="1027"/>
        <end position="1041"/>
    </location>
</feature>
<evidence type="ECO:0000259" key="13">
    <source>
        <dbReference type="PROSITE" id="PS50172"/>
    </source>
</evidence>
<evidence type="ECO:0000256" key="8">
    <source>
        <dbReference type="PROSITE-ProRule" id="PRU00228"/>
    </source>
</evidence>
<keyword evidence="6" id="KW-0804">Transcription</keyword>
<feature type="compositionally biased region" description="Polar residues" evidence="10">
    <location>
        <begin position="272"/>
        <end position="281"/>
    </location>
</feature>
<evidence type="ECO:0000259" key="11">
    <source>
        <dbReference type="PROSITE" id="PS50090"/>
    </source>
</evidence>
<evidence type="ECO:0000256" key="10">
    <source>
        <dbReference type="SAM" id="MobiDB-lite"/>
    </source>
</evidence>
<dbReference type="InterPro" id="IPR049898">
    <property type="entry name" value="MARR_BRCT_CHROMO"/>
</dbReference>
<evidence type="ECO:0000256" key="5">
    <source>
        <dbReference type="ARBA" id="ARBA00023125"/>
    </source>
</evidence>
<dbReference type="GO" id="GO:0016514">
    <property type="term" value="C:SWI/SNF complex"/>
    <property type="evidence" value="ECO:0007669"/>
    <property type="project" value="TreeGrafter"/>
</dbReference>
<keyword evidence="3" id="KW-0862">Zinc</keyword>
<dbReference type="PROSITE" id="PS52032">
    <property type="entry name" value="MARR_BRCT_CHROMO"/>
    <property type="match status" value="1"/>
</dbReference>
<keyword evidence="4" id="KW-0805">Transcription regulation</keyword>
<evidence type="ECO:0000256" key="3">
    <source>
        <dbReference type="ARBA" id="ARBA00022833"/>
    </source>
</evidence>
<feature type="coiled-coil region" evidence="9">
    <location>
        <begin position="935"/>
        <end position="972"/>
    </location>
</feature>
<dbReference type="InterPro" id="IPR009057">
    <property type="entry name" value="Homeodomain-like_sf"/>
</dbReference>
<keyword evidence="1" id="KW-0479">Metal-binding</keyword>
<evidence type="ECO:0000259" key="12">
    <source>
        <dbReference type="PROSITE" id="PS50135"/>
    </source>
</evidence>
<dbReference type="SMART" id="SM00717">
    <property type="entry name" value="SANT"/>
    <property type="match status" value="1"/>
</dbReference>
<dbReference type="Proteomes" id="UP000807716">
    <property type="component" value="Unassembled WGS sequence"/>
</dbReference>
<dbReference type="FunFam" id="1.10.10.60:FF:000014">
    <property type="entry name" value="SWI/SNF complex subunit SMARCC2 isoform C"/>
    <property type="match status" value="1"/>
</dbReference>
<dbReference type="SUPFAM" id="SSF46689">
    <property type="entry name" value="Homeodomain-like"/>
    <property type="match status" value="2"/>
</dbReference>
<feature type="domain" description="SANT" evidence="15">
    <location>
        <begin position="690"/>
        <end position="741"/>
    </location>
</feature>
<dbReference type="Pfam" id="PF04433">
    <property type="entry name" value="SWIRM"/>
    <property type="match status" value="1"/>
</dbReference>
<dbReference type="GO" id="GO:0003677">
    <property type="term" value="F:DNA binding"/>
    <property type="evidence" value="ECO:0007669"/>
    <property type="project" value="UniProtKB-KW"/>
</dbReference>
<keyword evidence="7" id="KW-0539">Nucleus</keyword>
<sequence length="1066" mass="117863">MAARRKSGGADIKHYESQDIIDHFEHVREPLAQDLKKSHPEADVSFTAKDLSLFVYALQQFQEDVLGATGAHILASGAPARIPAKLFRHDVLSTTSPIYKILKSAYEFRHTQGWRDWDLLNPAKRTLYIELVSHIRNDLVSQGTIKNPTVALVDAIESEERERLTTSVKRLGGIVVSDASQATHIVHPSTEELESPEGEEWLRTLDKKDGKVLVHYWYYPDSYDEWLPENIDFMDPEPAPEHSGAWSVSTRWIRDSAKYNEWMNEEDYEPGQDQNTDNDSVAGSPAPTTLRYGKRDNSDLRHESVAKRLKRSSSSTPMDALPDHPLLQVVSLDQQNVNRRGGKKNEFEPIPGGELANIPEAPVSTESADKAAESAKEAATVNPDAMDVDNKEGEAEKAKSEEAKVAETKPAEQESNRGSQPPETEEALSQADAERLQLEEEAGRYLQQQTQEVIIPSYAAWFNMAKIHEIEHKSLPEFFNLKNRSKTPSVYKDYRDFMINTYRLNPAEYLTVTACRRNLAGDVCAIIRVHAFLEQWGLINYQVDAETRPSTVGPSFTGHFRVTVDTPRGLQPFYPHVAASTAVQSNSELSAGAASEKVKPATAVDPNLELRRNIYASDATPSAKDGEEIADKKPQFNCFTCGTDCTLVRYHSIKTKNFELCTSCYTEGRFPSTMSSGDFIRMTSPYFKQGTDEAWTDQETLLLLEGLEMYDDDWNQISEHVGTRTREQCILHFLQLPIVDPYLNEMPEKDLGPLRYARTPFSQADNPIMSVVAFLASVVNPGVAAAAAQSAIKEMGKAAKKRVDAEKAKATTAAAATEGGANGTSSDEQTASAADEDEEDATKTPKVEESEGAMEVDDSAAGPSTVEKEDTEMKHEGEDKEDKEATPAVEVAEAEAEESSQSTLEKVAAAALGCAAAKSKALASYEERELHRLATAVVEIELKKLELKLQQFEELESVLEIEKRELERQRQQVYLDRLQMKKSIMAMQEKMILARQTNNPQVFNSVTVPPGGLNGTGHAFQAGENAGVAGAGGVRPQQVQQDGTTPSMVPPSRDANVEGVKIQPLA</sequence>
<evidence type="ECO:0000259" key="14">
    <source>
        <dbReference type="PROSITE" id="PS50934"/>
    </source>
</evidence>
<organism evidence="17 18">
    <name type="scientific">Actinomortierella ambigua</name>
    <dbReference type="NCBI Taxonomy" id="1343610"/>
    <lineage>
        <taxon>Eukaryota</taxon>
        <taxon>Fungi</taxon>
        <taxon>Fungi incertae sedis</taxon>
        <taxon>Mucoromycota</taxon>
        <taxon>Mortierellomycotina</taxon>
        <taxon>Mortierellomycetes</taxon>
        <taxon>Mortierellales</taxon>
        <taxon>Mortierellaceae</taxon>
        <taxon>Actinomortierella</taxon>
    </lineage>
</organism>
<feature type="domain" description="BRCT" evidence="13">
    <location>
        <begin position="140"/>
        <end position="219"/>
    </location>
</feature>
<dbReference type="SUPFAM" id="SSF52113">
    <property type="entry name" value="BRCT domain"/>
    <property type="match status" value="1"/>
</dbReference>
<dbReference type="PROSITE" id="PS50090">
    <property type="entry name" value="MYB_LIKE"/>
    <property type="match status" value="1"/>
</dbReference>
<feature type="domain" description="Myb-like" evidence="11">
    <location>
        <begin position="695"/>
        <end position="737"/>
    </location>
</feature>
<evidence type="ECO:0000313" key="18">
    <source>
        <dbReference type="Proteomes" id="UP000807716"/>
    </source>
</evidence>
<dbReference type="Gene3D" id="3.40.50.10190">
    <property type="entry name" value="BRCT domain"/>
    <property type="match status" value="1"/>
</dbReference>
<evidence type="ECO:0000256" key="9">
    <source>
        <dbReference type="SAM" id="Coils"/>
    </source>
</evidence>
<dbReference type="FunFam" id="1.10.10.10:FF:000020">
    <property type="entry name" value="SWI/SNF complex subunit SMARCC2 isoform c"/>
    <property type="match status" value="1"/>
</dbReference>
<dbReference type="GO" id="GO:0045893">
    <property type="term" value="P:positive regulation of DNA-templated transcription"/>
    <property type="evidence" value="ECO:0007669"/>
    <property type="project" value="TreeGrafter"/>
</dbReference>
<dbReference type="SUPFAM" id="SSF57850">
    <property type="entry name" value="RING/U-box"/>
    <property type="match status" value="1"/>
</dbReference>
<dbReference type="AlphaFoldDB" id="A0A9P6QAG8"/>
<dbReference type="CDD" id="cd02336">
    <property type="entry name" value="ZZ_RSC8"/>
    <property type="match status" value="1"/>
</dbReference>
<dbReference type="InterPro" id="IPR001357">
    <property type="entry name" value="BRCT_dom"/>
</dbReference>
<dbReference type="InterPro" id="IPR000433">
    <property type="entry name" value="Znf_ZZ"/>
</dbReference>
<dbReference type="GO" id="GO:0008270">
    <property type="term" value="F:zinc ion binding"/>
    <property type="evidence" value="ECO:0007669"/>
    <property type="project" value="UniProtKB-KW"/>
</dbReference>
<dbReference type="CDD" id="cd00167">
    <property type="entry name" value="SANT"/>
    <property type="match status" value="1"/>
</dbReference>
<feature type="domain" description="ZZ-type" evidence="12">
    <location>
        <begin position="633"/>
        <end position="687"/>
    </location>
</feature>
<dbReference type="InterPro" id="IPR017884">
    <property type="entry name" value="SANT_dom"/>
</dbReference>
<keyword evidence="18" id="KW-1185">Reference proteome</keyword>
<evidence type="ECO:0000313" key="17">
    <source>
        <dbReference type="EMBL" id="KAG0264250.1"/>
    </source>
</evidence>
<keyword evidence="5" id="KW-0238">DNA-binding</keyword>
<dbReference type="PROSITE" id="PS51293">
    <property type="entry name" value="SANT"/>
    <property type="match status" value="1"/>
</dbReference>
<name>A0A9P6QAG8_9FUNG</name>
<feature type="compositionally biased region" description="Basic and acidic residues" evidence="10">
    <location>
        <begin position="293"/>
        <end position="306"/>
    </location>
</feature>
<dbReference type="InterPro" id="IPR032451">
    <property type="entry name" value="SMARCC_C"/>
</dbReference>
<evidence type="ECO:0000256" key="1">
    <source>
        <dbReference type="ARBA" id="ARBA00022723"/>
    </source>
</evidence>
<feature type="compositionally biased region" description="Low complexity" evidence="10">
    <location>
        <begin position="810"/>
        <end position="833"/>
    </location>
</feature>
<evidence type="ECO:0000256" key="2">
    <source>
        <dbReference type="ARBA" id="ARBA00022771"/>
    </source>
</evidence>
<dbReference type="PANTHER" id="PTHR12802">
    <property type="entry name" value="SWI/SNF COMPLEX-RELATED"/>
    <property type="match status" value="1"/>
</dbReference>
<feature type="region of interest" description="Disordered" evidence="10">
    <location>
        <begin position="1027"/>
        <end position="1066"/>
    </location>
</feature>
<dbReference type="OrthoDB" id="118550at2759"/>
<dbReference type="GO" id="GO:0042393">
    <property type="term" value="F:histone binding"/>
    <property type="evidence" value="ECO:0007669"/>
    <property type="project" value="TreeGrafter"/>
</dbReference>
<feature type="region of interest" description="Disordered" evidence="10">
    <location>
        <begin position="267"/>
        <end position="432"/>
    </location>
</feature>
<feature type="region of interest" description="Disordered" evidence="10">
    <location>
        <begin position="810"/>
        <end position="902"/>
    </location>
</feature>
<dbReference type="InterPro" id="IPR036388">
    <property type="entry name" value="WH-like_DNA-bd_sf"/>
</dbReference>
<comment type="caution">
    <text evidence="17">The sequence shown here is derived from an EMBL/GenBank/DDBJ whole genome shotgun (WGS) entry which is preliminary data.</text>
</comment>
<dbReference type="Pfam" id="PF16495">
    <property type="entry name" value="SWIRM-assoc_1"/>
    <property type="match status" value="1"/>
</dbReference>
<evidence type="ECO:0000259" key="15">
    <source>
        <dbReference type="PROSITE" id="PS51293"/>
    </source>
</evidence>
<dbReference type="PANTHER" id="PTHR12802:SF41">
    <property type="entry name" value="BRAHMA ASSOCIATED PROTEIN 155 KDA"/>
    <property type="match status" value="1"/>
</dbReference>
<dbReference type="InterPro" id="IPR041984">
    <property type="entry name" value="Rsc8/Ssr1/Ssr2_ZZ"/>
</dbReference>